<protein>
    <submittedName>
        <fullName evidence="1">Uncharacterized protein</fullName>
    </submittedName>
</protein>
<name>A0A6J5LIZ3_9CAUD</name>
<sequence>MKTKIELPFDCMVLDSEPVYVENPYTGEGVTLTPEAVAVYDTIKGAEMFGDYKLMEKGLTWFRRNFGKEYMVLLD</sequence>
<gene>
    <name evidence="1" type="ORF">UFOVP250_99</name>
</gene>
<accession>A0A6J5LIZ3</accession>
<organism evidence="1">
    <name type="scientific">uncultured Caudovirales phage</name>
    <dbReference type="NCBI Taxonomy" id="2100421"/>
    <lineage>
        <taxon>Viruses</taxon>
        <taxon>Duplodnaviria</taxon>
        <taxon>Heunggongvirae</taxon>
        <taxon>Uroviricota</taxon>
        <taxon>Caudoviricetes</taxon>
        <taxon>Peduoviridae</taxon>
        <taxon>Maltschvirus</taxon>
        <taxon>Maltschvirus maltsch</taxon>
    </lineage>
</organism>
<proteinExistence type="predicted"/>
<dbReference type="EMBL" id="LR796270">
    <property type="protein sequence ID" value="CAB4133273.1"/>
    <property type="molecule type" value="Genomic_DNA"/>
</dbReference>
<evidence type="ECO:0000313" key="1">
    <source>
        <dbReference type="EMBL" id="CAB4133273.1"/>
    </source>
</evidence>
<reference evidence="1" key="1">
    <citation type="submission" date="2020-04" db="EMBL/GenBank/DDBJ databases">
        <authorList>
            <person name="Chiriac C."/>
            <person name="Salcher M."/>
            <person name="Ghai R."/>
            <person name="Kavagutti S V."/>
        </authorList>
    </citation>
    <scope>NUCLEOTIDE SEQUENCE</scope>
</reference>